<accession>A0A3A3FZ51</accession>
<dbReference type="Pfam" id="PF00011">
    <property type="entry name" value="HSP20"/>
    <property type="match status" value="1"/>
</dbReference>
<dbReference type="EMBL" id="QYUQ01000002">
    <property type="protein sequence ID" value="RJG00921.1"/>
    <property type="molecule type" value="Genomic_DNA"/>
</dbReference>
<keyword evidence="5" id="KW-1185">Reference proteome</keyword>
<dbReference type="AlphaFoldDB" id="A0A3A3FZ51"/>
<feature type="domain" description="SHSP" evidence="3">
    <location>
        <begin position="35"/>
        <end position="149"/>
    </location>
</feature>
<dbReference type="PANTHER" id="PTHR11527">
    <property type="entry name" value="HEAT-SHOCK PROTEIN 20 FAMILY MEMBER"/>
    <property type="match status" value="1"/>
</dbReference>
<dbReference type="CDD" id="cd06464">
    <property type="entry name" value="ACD_sHsps-like"/>
    <property type="match status" value="1"/>
</dbReference>
<evidence type="ECO:0000313" key="5">
    <source>
        <dbReference type="Proteomes" id="UP000266327"/>
    </source>
</evidence>
<comment type="caution">
    <text evidence="4">The sequence shown here is derived from an EMBL/GenBank/DDBJ whole genome shotgun (WGS) entry which is preliminary data.</text>
</comment>
<evidence type="ECO:0000259" key="3">
    <source>
        <dbReference type="PROSITE" id="PS01031"/>
    </source>
</evidence>
<dbReference type="InterPro" id="IPR008978">
    <property type="entry name" value="HSP20-like_chaperone"/>
</dbReference>
<dbReference type="InterPro" id="IPR031107">
    <property type="entry name" value="Small_HSP"/>
</dbReference>
<dbReference type="InterPro" id="IPR002068">
    <property type="entry name" value="A-crystallin/Hsp20_dom"/>
</dbReference>
<protein>
    <submittedName>
        <fullName evidence="4">Hsp20/alpha crystallin family protein</fullName>
    </submittedName>
</protein>
<comment type="similarity">
    <text evidence="1 2">Belongs to the small heat shock protein (HSP20) family.</text>
</comment>
<sequence length="149" mass="16945">MAGNLSRFDPFKAIARFDPMQEMEDFFKEGRWSPSTRRFGSEPMLKMDVSETEQAYTVKAEIPGVSKEDIKVAIEGNNVSITAEIKKVHEEKEGENLICSERYYGQQSRHFSLAQDVDESKAEAKYHDGVLELVLPKKANTGRKQISIQ</sequence>
<proteinExistence type="inferred from homology"/>
<dbReference type="SUPFAM" id="SSF49764">
    <property type="entry name" value="HSP20-like chaperones"/>
    <property type="match status" value="1"/>
</dbReference>
<evidence type="ECO:0000256" key="1">
    <source>
        <dbReference type="PROSITE-ProRule" id="PRU00285"/>
    </source>
</evidence>
<evidence type="ECO:0000256" key="2">
    <source>
        <dbReference type="RuleBase" id="RU003616"/>
    </source>
</evidence>
<organism evidence="4 5">
    <name type="scientific">Noviherbaspirillum sedimenti</name>
    <dbReference type="NCBI Taxonomy" id="2320865"/>
    <lineage>
        <taxon>Bacteria</taxon>
        <taxon>Pseudomonadati</taxon>
        <taxon>Pseudomonadota</taxon>
        <taxon>Betaproteobacteria</taxon>
        <taxon>Burkholderiales</taxon>
        <taxon>Oxalobacteraceae</taxon>
        <taxon>Noviherbaspirillum</taxon>
    </lineage>
</organism>
<evidence type="ECO:0000313" key="4">
    <source>
        <dbReference type="EMBL" id="RJG00921.1"/>
    </source>
</evidence>
<gene>
    <name evidence="4" type="ORF">D3878_04400</name>
</gene>
<reference evidence="5" key="1">
    <citation type="submission" date="2018-09" db="EMBL/GenBank/DDBJ databases">
        <authorList>
            <person name="Zhu H."/>
        </authorList>
    </citation>
    <scope>NUCLEOTIDE SEQUENCE [LARGE SCALE GENOMIC DNA]</scope>
    <source>
        <strain evidence="5">K1S02-23</strain>
    </source>
</reference>
<dbReference type="Proteomes" id="UP000266327">
    <property type="component" value="Unassembled WGS sequence"/>
</dbReference>
<dbReference type="RefSeq" id="WP_119784374.1">
    <property type="nucleotide sequence ID" value="NZ_QYUQ01000002.1"/>
</dbReference>
<dbReference type="Gene3D" id="2.60.40.790">
    <property type="match status" value="1"/>
</dbReference>
<dbReference type="OrthoDB" id="9808910at2"/>
<name>A0A3A3FZ51_9BURK</name>
<dbReference type="PROSITE" id="PS01031">
    <property type="entry name" value="SHSP"/>
    <property type="match status" value="1"/>
</dbReference>